<dbReference type="RefSeq" id="XP_023470758.1">
    <property type="nucleotide sequence ID" value="XM_023610976.1"/>
</dbReference>
<keyword evidence="3" id="KW-0143">Chaperone</keyword>
<dbReference type="InterPro" id="IPR011989">
    <property type="entry name" value="ARM-like"/>
</dbReference>
<dbReference type="Gene3D" id="1.25.10.10">
    <property type="entry name" value="Leucine-rich Repeat Variant"/>
    <property type="match status" value="1"/>
</dbReference>
<evidence type="ECO:0000313" key="5">
    <source>
        <dbReference type="EMBL" id="PHZ17050.1"/>
    </source>
</evidence>
<gene>
    <name evidence="5" type="ORF">RHIMIDRAFT_252847</name>
</gene>
<organism evidence="5 6">
    <name type="scientific">Rhizopus microsporus ATCC 52813</name>
    <dbReference type="NCBI Taxonomy" id="1340429"/>
    <lineage>
        <taxon>Eukaryota</taxon>
        <taxon>Fungi</taxon>
        <taxon>Fungi incertae sedis</taxon>
        <taxon>Mucoromycota</taxon>
        <taxon>Mucoromycotina</taxon>
        <taxon>Mucoromycetes</taxon>
        <taxon>Mucorales</taxon>
        <taxon>Mucorineae</taxon>
        <taxon>Rhizopodaceae</taxon>
        <taxon>Rhizopus</taxon>
    </lineage>
</organism>
<dbReference type="SUPFAM" id="SSF48371">
    <property type="entry name" value="ARM repeat"/>
    <property type="match status" value="1"/>
</dbReference>
<dbReference type="GO" id="GO:0001965">
    <property type="term" value="F:G-protein alpha-subunit binding"/>
    <property type="evidence" value="ECO:0007669"/>
    <property type="project" value="TreeGrafter"/>
</dbReference>
<evidence type="ECO:0000313" key="6">
    <source>
        <dbReference type="Proteomes" id="UP000242254"/>
    </source>
</evidence>
<dbReference type="AlphaFoldDB" id="A0A2G4T7P9"/>
<name>A0A2G4T7P9_RHIZD</name>
<dbReference type="PANTHER" id="PTHR12425:SF5">
    <property type="entry name" value="SYNEMBRYN"/>
    <property type="match status" value="1"/>
</dbReference>
<evidence type="ECO:0000256" key="3">
    <source>
        <dbReference type="ARBA" id="ARBA00023186"/>
    </source>
</evidence>
<reference evidence="5 6" key="1">
    <citation type="journal article" date="2016" name="Proc. Natl. Acad. Sci. U.S.A.">
        <title>Lipid metabolic changes in an early divergent fungus govern the establishment of a mutualistic symbiosis with endobacteria.</title>
        <authorList>
            <person name="Lastovetsky O.A."/>
            <person name="Gaspar M.L."/>
            <person name="Mondo S.J."/>
            <person name="LaButti K.M."/>
            <person name="Sandor L."/>
            <person name="Grigoriev I.V."/>
            <person name="Henry S.A."/>
            <person name="Pawlowska T.E."/>
        </authorList>
    </citation>
    <scope>NUCLEOTIDE SEQUENCE [LARGE SCALE GENOMIC DNA]</scope>
    <source>
        <strain evidence="5 6">ATCC 52813</strain>
    </source>
</reference>
<protein>
    <recommendedName>
        <fullName evidence="7">Guanine nucleotide exchange factor</fullName>
    </recommendedName>
</protein>
<keyword evidence="2" id="KW-0344">Guanine-nucleotide releasing factor</keyword>
<evidence type="ECO:0000256" key="1">
    <source>
        <dbReference type="ARBA" id="ARBA00009049"/>
    </source>
</evidence>
<dbReference type="EMBL" id="KZ303842">
    <property type="protein sequence ID" value="PHZ17050.1"/>
    <property type="molecule type" value="Genomic_DNA"/>
</dbReference>
<accession>A0A2G4T7P9</accession>
<dbReference type="InterPro" id="IPR016024">
    <property type="entry name" value="ARM-type_fold"/>
</dbReference>
<evidence type="ECO:0000256" key="2">
    <source>
        <dbReference type="ARBA" id="ARBA00022658"/>
    </source>
</evidence>
<feature type="region of interest" description="Disordered" evidence="4">
    <location>
        <begin position="432"/>
        <end position="468"/>
    </location>
</feature>
<dbReference type="STRING" id="1340429.A0A2G4T7P9"/>
<proteinExistence type="inferred from homology"/>
<comment type="similarity">
    <text evidence="1">Belongs to the synembryn family.</text>
</comment>
<evidence type="ECO:0000256" key="4">
    <source>
        <dbReference type="SAM" id="MobiDB-lite"/>
    </source>
</evidence>
<keyword evidence="6" id="KW-1185">Reference proteome</keyword>
<dbReference type="GO" id="GO:0005085">
    <property type="term" value="F:guanyl-nucleotide exchange factor activity"/>
    <property type="evidence" value="ECO:0007669"/>
    <property type="project" value="UniProtKB-KW"/>
</dbReference>
<dbReference type="GO" id="GO:0007186">
    <property type="term" value="P:G protein-coupled receptor signaling pathway"/>
    <property type="evidence" value="ECO:0007669"/>
    <property type="project" value="TreeGrafter"/>
</dbReference>
<feature type="compositionally biased region" description="Polar residues" evidence="4">
    <location>
        <begin position="436"/>
        <end position="451"/>
    </location>
</feature>
<dbReference type="InterPro" id="IPR019318">
    <property type="entry name" value="Gua_nucleotide_exch_fac_Ric8"/>
</dbReference>
<dbReference type="GO" id="GO:0005737">
    <property type="term" value="C:cytoplasm"/>
    <property type="evidence" value="ECO:0007669"/>
    <property type="project" value="TreeGrafter"/>
</dbReference>
<dbReference type="GeneID" id="35441966"/>
<sequence length="515" mass="58387">MIIEEYQKKRDTNNLEEFFTGIENKLTFPSLDEKSRFITCLLNDLQEKNWDETTQAKALSTIRILGRDTAGSDPIFTKETMQFFINLAGLHTDEPKETASSCEALKCIANSIYLKPDLKECLDSEIISLHKLVLGDNPSQDTQFLVCRILFFMTVNRADLVTQLINDSIEKTLEKILTRNVSILEKQDKPLEQQTLINPVTVTSEALKLLFNLMLVDLRNQTDPQTTAERFKQCLVPIFHILYEIPPAEPQPMVPPHSQAIHALMQYPFSVIQEVWRSQTEWTSTLYNTLEEGVQITANLFFNLLNKSVHALIPNGNPDDDALDHQYQQIDSILSPLLLVIRTLAEGNPAVRECLAEKMLPSEEDRLRPVHQGDKLPAYMIRLMTSTMLPQTRNAICETYFVLCDEDANKFTQQVGYGNAIGFLVNKGIPMEPPKDSNSGNDNINPITGQYLSAEDTGPSLADMTDEEKEREAEKLFVLFERLKKTGIVDVENPVAKAMREGKLEEIQDEDSDSD</sequence>
<dbReference type="Pfam" id="PF10165">
    <property type="entry name" value="Ric8"/>
    <property type="match status" value="1"/>
</dbReference>
<dbReference type="PANTHER" id="PTHR12425">
    <property type="entry name" value="SYNEMBRYN"/>
    <property type="match status" value="1"/>
</dbReference>
<evidence type="ECO:0008006" key="7">
    <source>
        <dbReference type="Google" id="ProtNLM"/>
    </source>
</evidence>
<dbReference type="Proteomes" id="UP000242254">
    <property type="component" value="Unassembled WGS sequence"/>
</dbReference>